<keyword evidence="7" id="KW-1185">Reference proteome</keyword>
<protein>
    <submittedName>
        <fullName evidence="6">Beta-ketoacyl-ACP synthase</fullName>
    </submittedName>
</protein>
<dbReference type="Proteomes" id="UP000592294">
    <property type="component" value="Unassembled WGS sequence"/>
</dbReference>
<dbReference type="GO" id="GO:0004315">
    <property type="term" value="F:3-oxoacyl-[acyl-carrier-protein] synthase activity"/>
    <property type="evidence" value="ECO:0007669"/>
    <property type="project" value="TreeGrafter"/>
</dbReference>
<dbReference type="EMBL" id="JABZEO010000008">
    <property type="protein sequence ID" value="NVZ10127.1"/>
    <property type="molecule type" value="Genomic_DNA"/>
</dbReference>
<name>A0A850RFH0_9GAMM</name>
<evidence type="ECO:0000256" key="4">
    <source>
        <dbReference type="RuleBase" id="RU003694"/>
    </source>
</evidence>
<evidence type="ECO:0000256" key="2">
    <source>
        <dbReference type="ARBA" id="ARBA00008467"/>
    </source>
</evidence>
<dbReference type="SUPFAM" id="SSF53901">
    <property type="entry name" value="Thiolase-like"/>
    <property type="match status" value="2"/>
</dbReference>
<dbReference type="RefSeq" id="WP_176976873.1">
    <property type="nucleotide sequence ID" value="NZ_JABZEO010000008.1"/>
</dbReference>
<evidence type="ECO:0000313" key="6">
    <source>
        <dbReference type="EMBL" id="NVZ10127.1"/>
    </source>
</evidence>
<dbReference type="InterPro" id="IPR020841">
    <property type="entry name" value="PKS_Beta-ketoAc_synthase_dom"/>
</dbReference>
<dbReference type="Gene3D" id="3.40.47.10">
    <property type="match status" value="2"/>
</dbReference>
<evidence type="ECO:0000259" key="5">
    <source>
        <dbReference type="PROSITE" id="PS52004"/>
    </source>
</evidence>
<proteinExistence type="inferred from homology"/>
<accession>A0A850RFH0</accession>
<gene>
    <name evidence="6" type="ORF">HW932_12735</name>
</gene>
<dbReference type="AlphaFoldDB" id="A0A850RFH0"/>
<evidence type="ECO:0000256" key="3">
    <source>
        <dbReference type="ARBA" id="ARBA00022679"/>
    </source>
</evidence>
<comment type="similarity">
    <text evidence="2 4">Belongs to the thiolase-like superfamily. Beta-ketoacyl-ACP synthases family.</text>
</comment>
<dbReference type="GO" id="GO:0006633">
    <property type="term" value="P:fatty acid biosynthetic process"/>
    <property type="evidence" value="ECO:0007669"/>
    <property type="project" value="TreeGrafter"/>
</dbReference>
<dbReference type="SMART" id="SM00825">
    <property type="entry name" value="PKS_KS"/>
    <property type="match status" value="1"/>
</dbReference>
<sequence length="431" mass="45931">MNRPQTPGRNRAVAVTGAGVVCSIAGSVAELGTALRQGRCGVTRYDDPDTPSIRVAATLRDFSWQAALEPFMCDYPDLGRRAGRVLNTNNPSTALSACAAIQAYVQAGLGDGSERLEDTGLIVAGSNLDQKYMADNWHRFRKTGRWIDPKYALSFHDSNQLGSLSEILALRGAGCTLGAASASGNAALFNAVQWIRSGFMQKCLVVGACSRFSALELDAFSLLGAATSGERHENPIQACRPFDMDHDGFVWGEASACLVLESPDSVRARNTKVLGEILGGSLLLDAHHLPDPSVEGEVRAMRSALESADLQPEQIGYVNAHGTSSPLGDRTECQALKAVFGEQSDGPWINSTKSLVGHCMSAAGVLEVLCSLIQMNDGFLHPNLNLERPIDRDLRFAGAESRAFEAEYALSNGFGFGGINSTLVIGRAGRP</sequence>
<reference evidence="6 7" key="1">
    <citation type="submission" date="2020-06" db="EMBL/GenBank/DDBJ databases">
        <title>Whole-genome sequence of Allochromatium humboldtianum DSM 21881, type strain.</title>
        <authorList>
            <person name="Kyndt J.A."/>
            <person name="Meyer T.E."/>
        </authorList>
    </citation>
    <scope>NUCLEOTIDE SEQUENCE [LARGE SCALE GENOMIC DNA]</scope>
    <source>
        <strain evidence="6 7">DSM 21881</strain>
    </source>
</reference>
<dbReference type="InterPro" id="IPR014031">
    <property type="entry name" value="Ketoacyl_synth_C"/>
</dbReference>
<dbReference type="Pfam" id="PF02801">
    <property type="entry name" value="Ketoacyl-synt_C"/>
    <property type="match status" value="1"/>
</dbReference>
<dbReference type="GO" id="GO:0005829">
    <property type="term" value="C:cytosol"/>
    <property type="evidence" value="ECO:0007669"/>
    <property type="project" value="TreeGrafter"/>
</dbReference>
<keyword evidence="3 4" id="KW-0808">Transferase</keyword>
<dbReference type="Pfam" id="PF00109">
    <property type="entry name" value="ketoacyl-synt"/>
    <property type="match status" value="1"/>
</dbReference>
<dbReference type="InterPro" id="IPR000794">
    <property type="entry name" value="Beta-ketoacyl_synthase"/>
</dbReference>
<organism evidence="6 7">
    <name type="scientific">Allochromatium humboldtianum</name>
    <dbReference type="NCBI Taxonomy" id="504901"/>
    <lineage>
        <taxon>Bacteria</taxon>
        <taxon>Pseudomonadati</taxon>
        <taxon>Pseudomonadota</taxon>
        <taxon>Gammaproteobacteria</taxon>
        <taxon>Chromatiales</taxon>
        <taxon>Chromatiaceae</taxon>
        <taxon>Allochromatium</taxon>
    </lineage>
</organism>
<dbReference type="PANTHER" id="PTHR11712">
    <property type="entry name" value="POLYKETIDE SYNTHASE-RELATED"/>
    <property type="match status" value="1"/>
</dbReference>
<evidence type="ECO:0000256" key="1">
    <source>
        <dbReference type="ARBA" id="ARBA00005194"/>
    </source>
</evidence>
<dbReference type="InterPro" id="IPR016039">
    <property type="entry name" value="Thiolase-like"/>
</dbReference>
<comment type="caution">
    <text evidence="6">The sequence shown here is derived from an EMBL/GenBank/DDBJ whole genome shotgun (WGS) entry which is preliminary data.</text>
</comment>
<comment type="pathway">
    <text evidence="1">Lipid metabolism; fatty acid biosynthesis.</text>
</comment>
<dbReference type="PANTHER" id="PTHR11712:SF336">
    <property type="entry name" value="3-OXOACYL-[ACYL-CARRIER-PROTEIN] SYNTHASE, MITOCHONDRIAL"/>
    <property type="match status" value="1"/>
</dbReference>
<dbReference type="PROSITE" id="PS52004">
    <property type="entry name" value="KS3_2"/>
    <property type="match status" value="1"/>
</dbReference>
<dbReference type="InterPro" id="IPR014030">
    <property type="entry name" value="Ketoacyl_synth_N"/>
</dbReference>
<dbReference type="CDD" id="cd00834">
    <property type="entry name" value="KAS_I_II"/>
    <property type="match status" value="1"/>
</dbReference>
<feature type="domain" description="Ketosynthase family 3 (KS3)" evidence="5">
    <location>
        <begin position="10"/>
        <end position="427"/>
    </location>
</feature>
<evidence type="ECO:0000313" key="7">
    <source>
        <dbReference type="Proteomes" id="UP000592294"/>
    </source>
</evidence>